<evidence type="ECO:0000313" key="3">
    <source>
        <dbReference type="Proteomes" id="UP000008810"/>
    </source>
</evidence>
<dbReference type="Proteomes" id="UP000008810">
    <property type="component" value="Chromosome 1"/>
</dbReference>
<keyword evidence="3" id="KW-1185">Reference proteome</keyword>
<proteinExistence type="predicted"/>
<name>A0A2K2DR59_BRADI</name>
<reference evidence="1" key="2">
    <citation type="submission" date="2017-06" db="EMBL/GenBank/DDBJ databases">
        <title>WGS assembly of Brachypodium distachyon.</title>
        <authorList>
            <consortium name="The International Brachypodium Initiative"/>
            <person name="Lucas S."/>
            <person name="Harmon-Smith M."/>
            <person name="Lail K."/>
            <person name="Tice H."/>
            <person name="Grimwood J."/>
            <person name="Bruce D."/>
            <person name="Barry K."/>
            <person name="Shu S."/>
            <person name="Lindquist E."/>
            <person name="Wang M."/>
            <person name="Pitluck S."/>
            <person name="Vogel J.P."/>
            <person name="Garvin D.F."/>
            <person name="Mockler T.C."/>
            <person name="Schmutz J."/>
            <person name="Rokhsar D."/>
            <person name="Bevan M.W."/>
        </authorList>
    </citation>
    <scope>NUCLEOTIDE SEQUENCE</scope>
    <source>
        <strain evidence="1">Bd21</strain>
    </source>
</reference>
<reference evidence="2" key="3">
    <citation type="submission" date="2018-08" db="UniProtKB">
        <authorList>
            <consortium name="EnsemblPlants"/>
        </authorList>
    </citation>
    <scope>IDENTIFICATION</scope>
    <source>
        <strain evidence="2">cv. Bd21</strain>
    </source>
</reference>
<evidence type="ECO:0000313" key="1">
    <source>
        <dbReference type="EMBL" id="PNT76767.1"/>
    </source>
</evidence>
<evidence type="ECO:0000313" key="2">
    <source>
        <dbReference type="EnsemblPlants" id="PNT76767"/>
    </source>
</evidence>
<dbReference type="AlphaFoldDB" id="A0A2K2DR59"/>
<gene>
    <name evidence="1" type="ORF">BRADI_1g53105v3</name>
</gene>
<dbReference type="EnsemblPlants" id="PNT76767">
    <property type="protein sequence ID" value="PNT76767"/>
    <property type="gene ID" value="BRADI_1g53105v3"/>
</dbReference>
<dbReference type="EMBL" id="CM000880">
    <property type="protein sequence ID" value="PNT76767.1"/>
    <property type="molecule type" value="Genomic_DNA"/>
</dbReference>
<protein>
    <submittedName>
        <fullName evidence="1 2">Uncharacterized protein</fullName>
    </submittedName>
</protein>
<sequence>MERDDQITPNSLLYSTQKYLLHIILKGKLNRRSYTHFIGWLEKLRLQLLKQYLNFLRRPFKFSRRELLA</sequence>
<dbReference type="InParanoid" id="A0A2K2DR59"/>
<dbReference type="Gramene" id="PNT76767">
    <property type="protein sequence ID" value="PNT76767"/>
    <property type="gene ID" value="BRADI_1g53105v3"/>
</dbReference>
<reference evidence="1 2" key="1">
    <citation type="journal article" date="2010" name="Nature">
        <title>Genome sequencing and analysis of the model grass Brachypodium distachyon.</title>
        <authorList>
            <consortium name="International Brachypodium Initiative"/>
        </authorList>
    </citation>
    <scope>NUCLEOTIDE SEQUENCE [LARGE SCALE GENOMIC DNA]</scope>
    <source>
        <strain evidence="1 2">Bd21</strain>
    </source>
</reference>
<accession>A0A2K2DR59</accession>
<organism evidence="1">
    <name type="scientific">Brachypodium distachyon</name>
    <name type="common">Purple false brome</name>
    <name type="synonym">Trachynia distachya</name>
    <dbReference type="NCBI Taxonomy" id="15368"/>
    <lineage>
        <taxon>Eukaryota</taxon>
        <taxon>Viridiplantae</taxon>
        <taxon>Streptophyta</taxon>
        <taxon>Embryophyta</taxon>
        <taxon>Tracheophyta</taxon>
        <taxon>Spermatophyta</taxon>
        <taxon>Magnoliopsida</taxon>
        <taxon>Liliopsida</taxon>
        <taxon>Poales</taxon>
        <taxon>Poaceae</taxon>
        <taxon>BOP clade</taxon>
        <taxon>Pooideae</taxon>
        <taxon>Stipodae</taxon>
        <taxon>Brachypodieae</taxon>
        <taxon>Brachypodium</taxon>
    </lineage>
</organism>